<proteinExistence type="predicted"/>
<evidence type="ECO:0000313" key="1">
    <source>
        <dbReference type="EMBL" id="EXL63557.1"/>
    </source>
</evidence>
<sequence>MISNCAWIAVLTKVMLLRYEEGGVGQDVNIIGGKPVDDGESGEFDILLMKWNKNHV</sequence>
<reference evidence="1" key="1">
    <citation type="submission" date="2011-11" db="EMBL/GenBank/DDBJ databases">
        <title>The Genome Sequence of Fusarium oxysporum PHW808.</title>
        <authorList>
            <consortium name="The Broad Institute Genome Sequencing Platform"/>
            <person name="Ma L.-J."/>
            <person name="Gale L.R."/>
            <person name="Schwartz D.C."/>
            <person name="Zhou S."/>
            <person name="Corby-Kistler H."/>
            <person name="Young S.K."/>
            <person name="Zeng Q."/>
            <person name="Gargeya S."/>
            <person name="Fitzgerald M."/>
            <person name="Haas B."/>
            <person name="Abouelleil A."/>
            <person name="Alvarado L."/>
            <person name="Arachchi H.M."/>
            <person name="Berlin A."/>
            <person name="Brown A."/>
            <person name="Chapman S.B."/>
            <person name="Chen Z."/>
            <person name="Dunbar C."/>
            <person name="Freedman E."/>
            <person name="Gearin G."/>
            <person name="Goldberg J."/>
            <person name="Griggs A."/>
            <person name="Gujja S."/>
            <person name="Heiman D."/>
            <person name="Howarth C."/>
            <person name="Larson L."/>
            <person name="Lui A."/>
            <person name="MacDonald P.J.P."/>
            <person name="Montmayeur A."/>
            <person name="Murphy C."/>
            <person name="Neiman D."/>
            <person name="Pearson M."/>
            <person name="Priest M."/>
            <person name="Roberts A."/>
            <person name="Saif S."/>
            <person name="Shea T."/>
            <person name="Shenoy N."/>
            <person name="Sisk P."/>
            <person name="Stolte C."/>
            <person name="Sykes S."/>
            <person name="Wortman J."/>
            <person name="Nusbaum C."/>
            <person name="Birren B."/>
        </authorList>
    </citation>
    <scope>NUCLEOTIDE SEQUENCE [LARGE SCALE GENOMIC DNA]</scope>
    <source>
        <strain evidence="1">54008</strain>
    </source>
</reference>
<accession>X0GIT8</accession>
<dbReference type="AlphaFoldDB" id="X0GIT8"/>
<dbReference type="HOGENOM" id="CLU_3014239_0_0_1"/>
<reference evidence="1" key="2">
    <citation type="submission" date="2014-03" db="EMBL/GenBank/DDBJ databases">
        <title>The Genome Annotation of Fusarium oxysporum PHW808.</title>
        <authorList>
            <consortium name="The Broad Institute Genomics Platform"/>
            <person name="Ma L.-J."/>
            <person name="Corby-Kistler H."/>
            <person name="Broz K."/>
            <person name="Gale L.R."/>
            <person name="Jonkers W."/>
            <person name="O'Donnell K."/>
            <person name="Ploetz R."/>
            <person name="Steinberg C."/>
            <person name="Schwartz D.C."/>
            <person name="VanEtten H."/>
            <person name="Zhou S."/>
            <person name="Young S.K."/>
            <person name="Zeng Q."/>
            <person name="Gargeya S."/>
            <person name="Fitzgerald M."/>
            <person name="Abouelleil A."/>
            <person name="Alvarado L."/>
            <person name="Chapman S.B."/>
            <person name="Gainer-Dewar J."/>
            <person name="Goldberg J."/>
            <person name="Griggs A."/>
            <person name="Gujja S."/>
            <person name="Hansen M."/>
            <person name="Howarth C."/>
            <person name="Imamovic A."/>
            <person name="Ireland A."/>
            <person name="Larimer J."/>
            <person name="McCowan C."/>
            <person name="Murphy C."/>
            <person name="Pearson M."/>
            <person name="Poon T.W."/>
            <person name="Priest M."/>
            <person name="Roberts A."/>
            <person name="Saif S."/>
            <person name="Shea T."/>
            <person name="Sykes S."/>
            <person name="Wortman J."/>
            <person name="Nusbaum C."/>
            <person name="Birren B."/>
        </authorList>
    </citation>
    <scope>NUCLEOTIDE SEQUENCE</scope>
    <source>
        <strain evidence="1">54008</strain>
    </source>
</reference>
<dbReference type="Proteomes" id="UP000030676">
    <property type="component" value="Unassembled WGS sequence"/>
</dbReference>
<gene>
    <name evidence="1" type="ORF">FOPG_20169</name>
</gene>
<dbReference type="EMBL" id="KK035097">
    <property type="protein sequence ID" value="EXL63557.1"/>
    <property type="molecule type" value="Genomic_DNA"/>
</dbReference>
<protein>
    <submittedName>
        <fullName evidence="1">Uncharacterized protein</fullName>
    </submittedName>
</protein>
<name>X0GIT8_FUSOX</name>
<organism evidence="1">
    <name type="scientific">Fusarium oxysporum f. sp. conglutinans race 2 54008</name>
    <dbReference type="NCBI Taxonomy" id="1089457"/>
    <lineage>
        <taxon>Eukaryota</taxon>
        <taxon>Fungi</taxon>
        <taxon>Dikarya</taxon>
        <taxon>Ascomycota</taxon>
        <taxon>Pezizomycotina</taxon>
        <taxon>Sordariomycetes</taxon>
        <taxon>Hypocreomycetidae</taxon>
        <taxon>Hypocreales</taxon>
        <taxon>Nectriaceae</taxon>
        <taxon>Fusarium</taxon>
        <taxon>Fusarium oxysporum species complex</taxon>
    </lineage>
</organism>